<dbReference type="Proteomes" id="UP000371423">
    <property type="component" value="Unassembled WGS sequence"/>
</dbReference>
<proteinExistence type="predicted"/>
<gene>
    <name evidence="2" type="ORF">FHL05_01550</name>
    <name evidence="1" type="ORF">FHL06_07850</name>
</gene>
<dbReference type="Proteomes" id="UP000414364">
    <property type="component" value="Unassembled WGS sequence"/>
</dbReference>
<evidence type="ECO:0000313" key="4">
    <source>
        <dbReference type="Proteomes" id="UP000414364"/>
    </source>
</evidence>
<accession>A0A5P0ZPW5</accession>
<dbReference type="EMBL" id="VDFO01000004">
    <property type="protein sequence ID" value="MQS96575.1"/>
    <property type="molecule type" value="Genomic_DNA"/>
</dbReference>
<evidence type="ECO:0000313" key="2">
    <source>
        <dbReference type="EMBL" id="MQS96575.1"/>
    </source>
</evidence>
<evidence type="ECO:0000313" key="3">
    <source>
        <dbReference type="Proteomes" id="UP000371423"/>
    </source>
</evidence>
<name>A0A5P0ZPW5_9LACO</name>
<sequence length="106" mass="13203">MNKDFQIIMERIKANFTRKRDTRYWLQIVNDPFDRTFNFFINTQYRKKRMHSVPLHTINVYNLSYLEKIVVQITKKIHLTIVYDGFMGLKWPEQQELIQRRRHRDE</sequence>
<dbReference type="EMBL" id="VDFP01000014">
    <property type="protein sequence ID" value="MQS76294.1"/>
    <property type="molecule type" value="Genomic_DNA"/>
</dbReference>
<dbReference type="OrthoDB" id="2248172at2"/>
<organism evidence="1 4">
    <name type="scientific">Companilactobacillus halodurans</name>
    <dbReference type="NCBI Taxonomy" id="2584183"/>
    <lineage>
        <taxon>Bacteria</taxon>
        <taxon>Bacillati</taxon>
        <taxon>Bacillota</taxon>
        <taxon>Bacilli</taxon>
        <taxon>Lactobacillales</taxon>
        <taxon>Lactobacillaceae</taxon>
        <taxon>Companilactobacillus</taxon>
    </lineage>
</organism>
<evidence type="ECO:0000313" key="1">
    <source>
        <dbReference type="EMBL" id="MQS76294.1"/>
    </source>
</evidence>
<dbReference type="AlphaFoldDB" id="A0A5P0ZPW5"/>
<reference evidence="3 4" key="1">
    <citation type="journal article" date="2019" name="Syst. Appl. Microbiol.">
        <title>Polyphasic characterization of two novel Lactobacillus spp. isolated from blown salami packages: Description of Lactobacillus halodurans sp. nov. and Lactobacillus salsicarnum sp. nov.</title>
        <authorList>
            <person name="Schuster J.A."/>
            <person name="Klingl A."/>
            <person name="Vogel R.F."/>
            <person name="Ehrmann M.A."/>
        </authorList>
    </citation>
    <scope>NUCLEOTIDE SEQUENCE [LARGE SCALE GENOMIC DNA]</scope>
    <source>
        <strain evidence="2 3">TMW 1.1920</strain>
        <strain evidence="1 4">TMW 1.2172</strain>
    </source>
</reference>
<comment type="caution">
    <text evidence="1">The sequence shown here is derived from an EMBL/GenBank/DDBJ whole genome shotgun (WGS) entry which is preliminary data.</text>
</comment>
<keyword evidence="3" id="KW-1185">Reference proteome</keyword>
<protein>
    <submittedName>
        <fullName evidence="1">Acetyl-CoA carboxylase</fullName>
    </submittedName>
</protein>